<evidence type="ECO:0000313" key="2">
    <source>
        <dbReference type="Proteomes" id="UP001176941"/>
    </source>
</evidence>
<name>A0ABN8Y4A9_RANTA</name>
<evidence type="ECO:0000313" key="1">
    <source>
        <dbReference type="EMBL" id="CAI9156424.1"/>
    </source>
</evidence>
<proteinExistence type="predicted"/>
<accession>A0ABN8Y4A9</accession>
<dbReference type="EMBL" id="OX459950">
    <property type="protein sequence ID" value="CAI9156424.1"/>
    <property type="molecule type" value="Genomic_DNA"/>
</dbReference>
<sequence length="117" mass="13231">MLFSLTKSCLTLCSTIDCSLPICYSMSGCNCCFLTCIQVSQEAGKVVWYSHLFKKSPQFVVIHRVKSFSAVNDEDIFLKFPCFLYDPKDLELSSVVPLPFLNQLEHLEVLISHTVEA</sequence>
<gene>
    <name evidence="1" type="ORF">MRATA1EN1_LOCUS5386</name>
</gene>
<dbReference type="Proteomes" id="UP001176941">
    <property type="component" value="Chromosome 14"/>
</dbReference>
<dbReference type="PROSITE" id="PS51257">
    <property type="entry name" value="PROKAR_LIPOPROTEIN"/>
    <property type="match status" value="1"/>
</dbReference>
<reference evidence="1" key="1">
    <citation type="submission" date="2023-04" db="EMBL/GenBank/DDBJ databases">
        <authorList>
            <consortium name="ELIXIR-Norway"/>
        </authorList>
    </citation>
    <scope>NUCLEOTIDE SEQUENCE [LARGE SCALE GENOMIC DNA]</scope>
</reference>
<protein>
    <submittedName>
        <fullName evidence="1">Uncharacterized protein</fullName>
    </submittedName>
</protein>
<organism evidence="1 2">
    <name type="scientific">Rangifer tarandus platyrhynchus</name>
    <name type="common">Svalbard reindeer</name>
    <dbReference type="NCBI Taxonomy" id="3082113"/>
    <lineage>
        <taxon>Eukaryota</taxon>
        <taxon>Metazoa</taxon>
        <taxon>Chordata</taxon>
        <taxon>Craniata</taxon>
        <taxon>Vertebrata</taxon>
        <taxon>Euteleostomi</taxon>
        <taxon>Mammalia</taxon>
        <taxon>Eutheria</taxon>
        <taxon>Laurasiatheria</taxon>
        <taxon>Artiodactyla</taxon>
        <taxon>Ruminantia</taxon>
        <taxon>Pecora</taxon>
        <taxon>Cervidae</taxon>
        <taxon>Odocoileinae</taxon>
        <taxon>Rangifer</taxon>
    </lineage>
</organism>
<keyword evidence="2" id="KW-1185">Reference proteome</keyword>